<dbReference type="Pfam" id="PF13642">
    <property type="entry name" value="DUF4144"/>
    <property type="match status" value="1"/>
</dbReference>
<protein>
    <submittedName>
        <fullName evidence="1">Uncharacterized protein</fullName>
    </submittedName>
</protein>
<dbReference type="Gene3D" id="1.10.8.650">
    <property type="entry name" value="Uncharacterised protein PF13642 yp_926445, C-terminal domain"/>
    <property type="match status" value="1"/>
</dbReference>
<dbReference type="InterPro" id="IPR025284">
    <property type="entry name" value="DUF4144"/>
</dbReference>
<gene>
    <name evidence="1" type="ORF">TUM4630_10970</name>
</gene>
<dbReference type="Proteomes" id="UP000761574">
    <property type="component" value="Unassembled WGS sequence"/>
</dbReference>
<accession>A0ABQ4PAW0</accession>
<dbReference type="EMBL" id="BPFB01000010">
    <property type="protein sequence ID" value="GIU44689.1"/>
    <property type="molecule type" value="Genomic_DNA"/>
</dbReference>
<name>A0ABQ4PAW0_9GAMM</name>
<evidence type="ECO:0000313" key="2">
    <source>
        <dbReference type="Proteomes" id="UP000761574"/>
    </source>
</evidence>
<organism evidence="1 2">
    <name type="scientific">Shewanella algidipiscicola</name>
    <dbReference type="NCBI Taxonomy" id="614070"/>
    <lineage>
        <taxon>Bacteria</taxon>
        <taxon>Pseudomonadati</taxon>
        <taxon>Pseudomonadota</taxon>
        <taxon>Gammaproteobacteria</taxon>
        <taxon>Alteromonadales</taxon>
        <taxon>Shewanellaceae</taxon>
        <taxon>Shewanella</taxon>
    </lineage>
</organism>
<proteinExistence type="predicted"/>
<reference evidence="1 2" key="1">
    <citation type="submission" date="2021-05" db="EMBL/GenBank/DDBJ databases">
        <title>Molecular characterization for Shewanella algae harboring chromosomal blaOXA-55-like strains isolated from clinical and environment sample.</title>
        <authorList>
            <person name="Ohama Y."/>
            <person name="Aoki K."/>
            <person name="Harada S."/>
            <person name="Moriya K."/>
            <person name="Ishii Y."/>
            <person name="Tateda K."/>
        </authorList>
    </citation>
    <scope>NUCLEOTIDE SEQUENCE [LARGE SCALE GENOMIC DNA]</scope>
    <source>
        <strain evidence="1 2">LMG 23746</strain>
    </source>
</reference>
<keyword evidence="2" id="KW-1185">Reference proteome</keyword>
<comment type="caution">
    <text evidence="1">The sequence shown here is derived from an EMBL/GenBank/DDBJ whole genome shotgun (WGS) entry which is preliminary data.</text>
</comment>
<evidence type="ECO:0000313" key="1">
    <source>
        <dbReference type="EMBL" id="GIU44689.1"/>
    </source>
</evidence>
<sequence>MLHWPILVKHPDDNQLQLIEDIEQWQDELPLLDTRSVVIIDSQSQSYRWQVQPLTAAGEFHLSAPHSLASIIDWVRLHASQNGHCCTAKLGANNISRVFEILKYLEER</sequence>
<dbReference type="RefSeq" id="WP_119977342.1">
    <property type="nucleotide sequence ID" value="NZ_BPFB01000010.1"/>
</dbReference>